<reference evidence="3" key="1">
    <citation type="journal article" date="2021" name="Proc. Natl. Acad. Sci. U.S.A.">
        <title>A Catalog of Tens of Thousands of Viruses from Human Metagenomes Reveals Hidden Associations with Chronic Diseases.</title>
        <authorList>
            <person name="Tisza M.J."/>
            <person name="Buck C.B."/>
        </authorList>
    </citation>
    <scope>NUCLEOTIDE SEQUENCE</scope>
    <source>
        <strain evidence="3">CtBrv3</strain>
    </source>
</reference>
<feature type="transmembrane region" description="Helical" evidence="2">
    <location>
        <begin position="20"/>
        <end position="43"/>
    </location>
</feature>
<organism evidence="3">
    <name type="scientific">Myoviridae sp. ctBrv3</name>
    <dbReference type="NCBI Taxonomy" id="2825047"/>
    <lineage>
        <taxon>Viruses</taxon>
        <taxon>Duplodnaviria</taxon>
        <taxon>Heunggongvirae</taxon>
        <taxon>Uroviricota</taxon>
        <taxon>Caudoviricetes</taxon>
    </lineage>
</organism>
<name>A0A8S5PDE0_9CAUD</name>
<keyword evidence="2" id="KW-1133">Transmembrane helix</keyword>
<keyword evidence="2" id="KW-0812">Transmembrane</keyword>
<evidence type="ECO:0000256" key="2">
    <source>
        <dbReference type="SAM" id="Phobius"/>
    </source>
</evidence>
<sequence>MAEEVKEGLFKQLFYEDNTFSLTRLIAFLGYLTFMIGSIYLLVNNIDWGGYPVFATYTGAVGAAVQTTNKYINSKYNSPTGSYGSENTGSVPSVNEQSNTKKQIDPNIGSK</sequence>
<feature type="region of interest" description="Disordered" evidence="1">
    <location>
        <begin position="79"/>
        <end position="111"/>
    </location>
</feature>
<feature type="compositionally biased region" description="Polar residues" evidence="1">
    <location>
        <begin position="79"/>
        <end position="101"/>
    </location>
</feature>
<proteinExistence type="predicted"/>
<keyword evidence="2" id="KW-0472">Membrane</keyword>
<protein>
    <submittedName>
        <fullName evidence="3">Uncharacterized protein</fullName>
    </submittedName>
</protein>
<evidence type="ECO:0000313" key="3">
    <source>
        <dbReference type="EMBL" id="DAE04393.1"/>
    </source>
</evidence>
<dbReference type="EMBL" id="BK015387">
    <property type="protein sequence ID" value="DAE04393.1"/>
    <property type="molecule type" value="Genomic_DNA"/>
</dbReference>
<evidence type="ECO:0000256" key="1">
    <source>
        <dbReference type="SAM" id="MobiDB-lite"/>
    </source>
</evidence>
<accession>A0A8S5PDE0</accession>